<protein>
    <submittedName>
        <fullName evidence="2">Uncharacterized protein</fullName>
    </submittedName>
</protein>
<dbReference type="KEGG" id="mpl:Mpal_1343"/>
<evidence type="ECO:0000256" key="1">
    <source>
        <dbReference type="SAM" id="MobiDB-lite"/>
    </source>
</evidence>
<proteinExistence type="predicted"/>
<dbReference type="AlphaFoldDB" id="B8GHS1"/>
<reference evidence="2 3" key="1">
    <citation type="journal article" date="2015" name="Genome Announc.">
        <title>Complete Genome Sequence of Methanosphaerula palustris E1-9CT, a Hydrogenotrophic Methanogen Isolated from a Minerotrophic Fen Peatland.</title>
        <authorList>
            <person name="Cadillo-Quiroz H."/>
            <person name="Browne P."/>
            <person name="Kyrpides N."/>
            <person name="Woyke T."/>
            <person name="Goodwin L."/>
            <person name="Detter C."/>
            <person name="Yavitt J.B."/>
            <person name="Zinder S.H."/>
        </authorList>
    </citation>
    <scope>NUCLEOTIDE SEQUENCE [LARGE SCALE GENOMIC DNA]</scope>
    <source>
        <strain evidence="3">ATCC BAA-1556 / DSM 19958 / E1-9c</strain>
    </source>
</reference>
<evidence type="ECO:0000313" key="3">
    <source>
        <dbReference type="Proteomes" id="UP000002457"/>
    </source>
</evidence>
<feature type="region of interest" description="Disordered" evidence="1">
    <location>
        <begin position="1"/>
        <end position="25"/>
    </location>
</feature>
<dbReference type="Proteomes" id="UP000002457">
    <property type="component" value="Chromosome"/>
</dbReference>
<organism evidence="2 3">
    <name type="scientific">Methanosphaerula palustris (strain ATCC BAA-1556 / DSM 19958 / E1-9c)</name>
    <dbReference type="NCBI Taxonomy" id="521011"/>
    <lineage>
        <taxon>Archaea</taxon>
        <taxon>Methanobacteriati</taxon>
        <taxon>Methanobacteriota</taxon>
        <taxon>Stenosarchaea group</taxon>
        <taxon>Methanomicrobia</taxon>
        <taxon>Methanomicrobiales</taxon>
        <taxon>Methanoregulaceae</taxon>
        <taxon>Methanosphaerula</taxon>
    </lineage>
</organism>
<dbReference type="HOGENOM" id="CLU_2191058_0_0_2"/>
<feature type="compositionally biased region" description="Basic and acidic residues" evidence="1">
    <location>
        <begin position="85"/>
        <end position="100"/>
    </location>
</feature>
<evidence type="ECO:0000313" key="2">
    <source>
        <dbReference type="EMBL" id="ACL16676.1"/>
    </source>
</evidence>
<dbReference type="EMBL" id="CP001338">
    <property type="protein sequence ID" value="ACL16676.1"/>
    <property type="molecule type" value="Genomic_DNA"/>
</dbReference>
<name>B8GHS1_METPE</name>
<gene>
    <name evidence="2" type="ordered locus">Mpal_1343</name>
</gene>
<sequence length="108" mass="12219">MVACPDECTSIPGNGPDVTGKTDERLGSSDKIRKYQKQISWVFLPDNVQIHDRIEEPIFRNQAGTITGIVSPPLKRVYEKKGDPCRSELVEEPDHAREFDQSELPYGF</sequence>
<keyword evidence="3" id="KW-1185">Reference proteome</keyword>
<accession>B8GHS1</accession>
<feature type="region of interest" description="Disordered" evidence="1">
    <location>
        <begin position="85"/>
        <end position="108"/>
    </location>
</feature>